<reference evidence="2" key="1">
    <citation type="submission" date="2020-04" db="EMBL/GenBank/DDBJ databases">
        <authorList>
            <person name="Zhang T."/>
        </authorList>
    </citation>
    <scope>NUCLEOTIDE SEQUENCE</scope>
    <source>
        <strain evidence="2">HKST-UBA02</strain>
    </source>
</reference>
<organism evidence="2 3">
    <name type="scientific">candidate division WWE3 bacterium</name>
    <dbReference type="NCBI Taxonomy" id="2053526"/>
    <lineage>
        <taxon>Bacteria</taxon>
        <taxon>Katanobacteria</taxon>
    </lineage>
</organism>
<comment type="caution">
    <text evidence="2">The sequence shown here is derived from an EMBL/GenBank/DDBJ whole genome shotgun (WGS) entry which is preliminary data.</text>
</comment>
<dbReference type="Proteomes" id="UP000699691">
    <property type="component" value="Unassembled WGS sequence"/>
</dbReference>
<dbReference type="InterPro" id="IPR001434">
    <property type="entry name" value="OmcB-like_DUF11"/>
</dbReference>
<proteinExistence type="predicted"/>
<evidence type="ECO:0000259" key="1">
    <source>
        <dbReference type="Pfam" id="PF01345"/>
    </source>
</evidence>
<reference evidence="2" key="2">
    <citation type="journal article" date="2021" name="Microbiome">
        <title>Successional dynamics and alternative stable states in a saline activated sludge microbial community over 9 years.</title>
        <authorList>
            <person name="Wang Y."/>
            <person name="Ye J."/>
            <person name="Ju F."/>
            <person name="Liu L."/>
            <person name="Boyd J.A."/>
            <person name="Deng Y."/>
            <person name="Parks D.H."/>
            <person name="Jiang X."/>
            <person name="Yin X."/>
            <person name="Woodcroft B.J."/>
            <person name="Tyson G.W."/>
            <person name="Hugenholtz P."/>
            <person name="Polz M.F."/>
            <person name="Zhang T."/>
        </authorList>
    </citation>
    <scope>NUCLEOTIDE SEQUENCE</scope>
    <source>
        <strain evidence="2">HKST-UBA02</strain>
    </source>
</reference>
<evidence type="ECO:0000313" key="2">
    <source>
        <dbReference type="EMBL" id="MCA9397880.1"/>
    </source>
</evidence>
<feature type="domain" description="DUF11" evidence="1">
    <location>
        <begin position="26"/>
        <end position="85"/>
    </location>
</feature>
<protein>
    <recommendedName>
        <fullName evidence="1">DUF11 domain-containing protein</fullName>
    </recommendedName>
</protein>
<accession>A0A955LWL6</accession>
<dbReference type="AlphaFoldDB" id="A0A955LWL6"/>
<name>A0A955LWL6_UNCKA</name>
<evidence type="ECO:0000313" key="3">
    <source>
        <dbReference type="Proteomes" id="UP000699691"/>
    </source>
</evidence>
<dbReference type="Pfam" id="PF01345">
    <property type="entry name" value="DUF11"/>
    <property type="match status" value="1"/>
</dbReference>
<sequence>MSNTIATIDYEFISPGDLICTPIDSVFNSSGTTVDDVKVVIDVPDGVVFDSYNVTQGLYNSLNNEWQIGTMRVNQTVSGVICWRVTDDCLAPYKFDLIAVSAGGSLCIGEEDLNSGCIVVKGLTTCQVTAKKRIITITDDYTITSQDRTILLDASVSPIVVTLPPASMFYSSSKSSGHEWEFKVIDFNNSIEIESTSKLLDNTNLAGASTSYSFGAVGEWIKIQSAGSFYVIKR</sequence>
<gene>
    <name evidence="2" type="ORF">KC573_03545</name>
</gene>
<dbReference type="EMBL" id="JAGQKY010000177">
    <property type="protein sequence ID" value="MCA9397880.1"/>
    <property type="molecule type" value="Genomic_DNA"/>
</dbReference>